<dbReference type="InterPro" id="IPR012292">
    <property type="entry name" value="Globin/Proto"/>
</dbReference>
<dbReference type="Gene3D" id="3.40.50.80">
    <property type="entry name" value="Nucleotide-binding domain of ferredoxin-NADP reductase (FNR) module"/>
    <property type="match status" value="1"/>
</dbReference>
<name>A0A8J3AW41_9BURK</name>
<evidence type="ECO:0000256" key="16">
    <source>
        <dbReference type="ARBA" id="ARBA00023004"/>
    </source>
</evidence>
<evidence type="ECO:0000313" key="28">
    <source>
        <dbReference type="Proteomes" id="UP000627205"/>
    </source>
</evidence>
<dbReference type="RefSeq" id="WP_188420127.1">
    <property type="nucleotide sequence ID" value="NZ_BMDP01000002.1"/>
</dbReference>
<evidence type="ECO:0000256" key="22">
    <source>
        <dbReference type="ARBA" id="ARBA00048649"/>
    </source>
</evidence>
<evidence type="ECO:0000256" key="5">
    <source>
        <dbReference type="ARBA" id="ARBA00012229"/>
    </source>
</evidence>
<evidence type="ECO:0000256" key="21">
    <source>
        <dbReference type="ARBA" id="ARBA00033187"/>
    </source>
</evidence>
<keyword evidence="13" id="KW-0274">FAD</keyword>
<dbReference type="Proteomes" id="UP000627205">
    <property type="component" value="Unassembled WGS sequence"/>
</dbReference>
<dbReference type="SUPFAM" id="SSF52343">
    <property type="entry name" value="Ferredoxin reductase-like, C-terminal NADP-linked domain"/>
    <property type="match status" value="1"/>
</dbReference>
<protein>
    <recommendedName>
        <fullName evidence="6">Flavohemoprotein</fullName>
        <ecNumber evidence="5">1.14.12.17</ecNumber>
    </recommendedName>
    <alternativeName>
        <fullName evidence="20">Flavohemoglobin</fullName>
    </alternativeName>
    <alternativeName>
        <fullName evidence="19">Hemoglobin-like protein</fullName>
    </alternativeName>
    <alternativeName>
        <fullName evidence="21">Nitric oxide dioxygenase</fullName>
    </alternativeName>
</protein>
<dbReference type="PRINTS" id="PR00410">
    <property type="entry name" value="PHEHYDRXLASE"/>
</dbReference>
<dbReference type="InterPro" id="IPR001433">
    <property type="entry name" value="OxRdtase_FAD/NAD-bd"/>
</dbReference>
<dbReference type="GO" id="GO:0019825">
    <property type="term" value="F:oxygen binding"/>
    <property type="evidence" value="ECO:0007669"/>
    <property type="project" value="InterPro"/>
</dbReference>
<dbReference type="CDD" id="cd08922">
    <property type="entry name" value="FHb-globin"/>
    <property type="match status" value="1"/>
</dbReference>
<keyword evidence="16" id="KW-0408">Iron</keyword>
<evidence type="ECO:0000256" key="14">
    <source>
        <dbReference type="ARBA" id="ARBA00022857"/>
    </source>
</evidence>
<keyword evidence="17" id="KW-0520">NAD</keyword>
<dbReference type="PANTHER" id="PTHR43396:SF3">
    <property type="entry name" value="FLAVOHEMOPROTEIN"/>
    <property type="match status" value="1"/>
</dbReference>
<dbReference type="PROSITE" id="PS51384">
    <property type="entry name" value="FAD_FR"/>
    <property type="match status" value="1"/>
</dbReference>
<sequence>MLSAASRPYIDASVPVLREHGLTITKVFYQDLFENYPHLRNTFNAGNQASGAQQQSLASAVFAYAANIDNAAALAPVISRIVHKHVSLGITAAYYPIVGHHLLGAIKKVLGDAATPELIEAWAEAYGLLAKALIEEESKLYAEAGIIPGALFNMRVTEISKESELVKAFTMVPLDGVALPAFKPGQYVSVAVQLPSGMRQLRQYSLSDAPDRQHLRVSVKREVAGDETPAGEVSNWLHDNVEVGSLLQVSKPFGDFLPETEGDEPIVLLSAGIGITPMISTLNRIAEKSPKRRVIFAHAARRQDHHPHRADLEKAKQRMPNLESVTFYEEDADAHPEVLPGRMQLKQLPQWEVDKANIYMCGPLPFMQQQWADLLAHGVPQERLHREVFGPDMLDHLI</sequence>
<evidence type="ECO:0000256" key="2">
    <source>
        <dbReference type="ARBA" id="ARBA00001974"/>
    </source>
</evidence>
<dbReference type="SUPFAM" id="SSF46458">
    <property type="entry name" value="Globin-like"/>
    <property type="match status" value="1"/>
</dbReference>
<keyword evidence="11" id="KW-0285">Flavoprotein</keyword>
<keyword evidence="10 24" id="KW-0561">Oxygen transport</keyword>
<evidence type="ECO:0000259" key="26">
    <source>
        <dbReference type="PROSITE" id="PS51384"/>
    </source>
</evidence>
<evidence type="ECO:0000256" key="6">
    <source>
        <dbReference type="ARBA" id="ARBA00014637"/>
    </source>
</evidence>
<dbReference type="Pfam" id="PF00042">
    <property type="entry name" value="Globin"/>
    <property type="match status" value="1"/>
</dbReference>
<dbReference type="SUPFAM" id="SSF63380">
    <property type="entry name" value="Riboflavin synthase domain-like"/>
    <property type="match status" value="1"/>
</dbReference>
<comment type="catalytic activity">
    <reaction evidence="23">
        <text>2 nitric oxide + NADPH + 2 O2 = 2 nitrate + NADP(+) + H(+)</text>
        <dbReference type="Rhea" id="RHEA:19465"/>
        <dbReference type="ChEBI" id="CHEBI:15378"/>
        <dbReference type="ChEBI" id="CHEBI:15379"/>
        <dbReference type="ChEBI" id="CHEBI:16480"/>
        <dbReference type="ChEBI" id="CHEBI:17632"/>
        <dbReference type="ChEBI" id="CHEBI:57783"/>
        <dbReference type="ChEBI" id="CHEBI:58349"/>
        <dbReference type="EC" id="1.14.12.17"/>
    </reaction>
</comment>
<dbReference type="InterPro" id="IPR017927">
    <property type="entry name" value="FAD-bd_FR_type"/>
</dbReference>
<dbReference type="PANTHER" id="PTHR43396">
    <property type="entry name" value="FLAVOHEMOPROTEIN"/>
    <property type="match status" value="1"/>
</dbReference>
<evidence type="ECO:0000256" key="3">
    <source>
        <dbReference type="ARBA" id="ARBA00006401"/>
    </source>
</evidence>
<comment type="caution">
    <text evidence="27">The sequence shown here is derived from an EMBL/GenBank/DDBJ whole genome shotgun (WGS) entry which is preliminary data.</text>
</comment>
<proteinExistence type="inferred from homology"/>
<dbReference type="InterPro" id="IPR039261">
    <property type="entry name" value="FNR_nucleotide-bd"/>
</dbReference>
<dbReference type="GO" id="GO:0046210">
    <property type="term" value="P:nitric oxide catabolic process"/>
    <property type="evidence" value="ECO:0007669"/>
    <property type="project" value="TreeGrafter"/>
</dbReference>
<dbReference type="Gene3D" id="1.10.490.10">
    <property type="entry name" value="Globins"/>
    <property type="match status" value="1"/>
</dbReference>
<dbReference type="InterPro" id="IPR001709">
    <property type="entry name" value="Flavoprot_Pyr_Nucl_cyt_Rdtase"/>
</dbReference>
<evidence type="ECO:0000256" key="10">
    <source>
        <dbReference type="ARBA" id="ARBA00022621"/>
    </source>
</evidence>
<dbReference type="CDD" id="cd06184">
    <property type="entry name" value="flavohem_like_fad_nad_binding"/>
    <property type="match status" value="1"/>
</dbReference>
<evidence type="ECO:0000256" key="13">
    <source>
        <dbReference type="ARBA" id="ARBA00022827"/>
    </source>
</evidence>
<evidence type="ECO:0000256" key="18">
    <source>
        <dbReference type="ARBA" id="ARBA00025094"/>
    </source>
</evidence>
<reference evidence="27" key="1">
    <citation type="journal article" date="2014" name="Int. J. Syst. Evol. Microbiol.">
        <title>Complete genome sequence of Corynebacterium casei LMG S-19264T (=DSM 44701T), isolated from a smear-ripened cheese.</title>
        <authorList>
            <consortium name="US DOE Joint Genome Institute (JGI-PGF)"/>
            <person name="Walter F."/>
            <person name="Albersmeier A."/>
            <person name="Kalinowski J."/>
            <person name="Ruckert C."/>
        </authorList>
    </citation>
    <scope>NUCLEOTIDE SEQUENCE</scope>
    <source>
        <strain evidence="27">CCM 7664</strain>
    </source>
</reference>
<evidence type="ECO:0000256" key="23">
    <source>
        <dbReference type="ARBA" id="ARBA00049433"/>
    </source>
</evidence>
<dbReference type="GO" id="GO:0009636">
    <property type="term" value="P:response to toxic substance"/>
    <property type="evidence" value="ECO:0007669"/>
    <property type="project" value="UniProtKB-KW"/>
</dbReference>
<keyword evidence="9 24" id="KW-0349">Heme</keyword>
<gene>
    <name evidence="27" type="primary">hmp</name>
    <name evidence="27" type="ORF">GCM10011430_11960</name>
</gene>
<evidence type="ECO:0000256" key="8">
    <source>
        <dbReference type="ARBA" id="ARBA00022575"/>
    </source>
</evidence>
<dbReference type="FunFam" id="2.40.30.10:FF:000034">
    <property type="entry name" value="Flavohemoprotein"/>
    <property type="match status" value="1"/>
</dbReference>
<reference evidence="27" key="2">
    <citation type="submission" date="2020-09" db="EMBL/GenBank/DDBJ databases">
        <authorList>
            <person name="Sun Q."/>
            <person name="Sedlacek I."/>
        </authorList>
    </citation>
    <scope>NUCLEOTIDE SEQUENCE</scope>
    <source>
        <strain evidence="27">CCM 7664</strain>
    </source>
</reference>
<dbReference type="EMBL" id="BMDP01000002">
    <property type="protein sequence ID" value="GGI54022.1"/>
    <property type="molecule type" value="Genomic_DNA"/>
</dbReference>
<dbReference type="GO" id="GO:0008941">
    <property type="term" value="F:nitric oxide dioxygenase NAD(P)H activity"/>
    <property type="evidence" value="ECO:0007669"/>
    <property type="project" value="UniProtKB-EC"/>
</dbReference>
<comment type="catalytic activity">
    <reaction evidence="22">
        <text>2 nitric oxide + NADH + 2 O2 = 2 nitrate + NAD(+) + H(+)</text>
        <dbReference type="Rhea" id="RHEA:19469"/>
        <dbReference type="ChEBI" id="CHEBI:15378"/>
        <dbReference type="ChEBI" id="CHEBI:15379"/>
        <dbReference type="ChEBI" id="CHEBI:16480"/>
        <dbReference type="ChEBI" id="CHEBI:17632"/>
        <dbReference type="ChEBI" id="CHEBI:57540"/>
        <dbReference type="ChEBI" id="CHEBI:57945"/>
        <dbReference type="EC" id="1.14.12.17"/>
    </reaction>
</comment>
<dbReference type="GO" id="GO:0020037">
    <property type="term" value="F:heme binding"/>
    <property type="evidence" value="ECO:0007669"/>
    <property type="project" value="InterPro"/>
</dbReference>
<dbReference type="Pfam" id="PF00175">
    <property type="entry name" value="NAD_binding_1"/>
    <property type="match status" value="1"/>
</dbReference>
<dbReference type="Gene3D" id="2.40.30.10">
    <property type="entry name" value="Translation factors"/>
    <property type="match status" value="1"/>
</dbReference>
<evidence type="ECO:0000256" key="19">
    <source>
        <dbReference type="ARBA" id="ARBA00030024"/>
    </source>
</evidence>
<evidence type="ECO:0000256" key="20">
    <source>
        <dbReference type="ARBA" id="ARBA00030929"/>
    </source>
</evidence>
<comment type="function">
    <text evidence="18">Is involved in NO detoxification in an aerobic process, termed nitric oxide dioxygenase (NOD) reaction that utilizes O(2) and NAD(P)H to convert NO to nitrate, which protects the bacterium from various noxious nitrogen compounds. Therefore, plays a central role in the inducible response to nitrosative stress.</text>
</comment>
<feature type="domain" description="FAD-binding FR-type" evidence="26">
    <location>
        <begin position="149"/>
        <end position="259"/>
    </location>
</feature>
<dbReference type="PRINTS" id="PR00371">
    <property type="entry name" value="FPNCR"/>
</dbReference>
<keyword evidence="28" id="KW-1185">Reference proteome</keyword>
<evidence type="ECO:0000256" key="17">
    <source>
        <dbReference type="ARBA" id="ARBA00023027"/>
    </source>
</evidence>
<dbReference type="InterPro" id="IPR009050">
    <property type="entry name" value="Globin-like_sf"/>
</dbReference>
<evidence type="ECO:0000256" key="11">
    <source>
        <dbReference type="ARBA" id="ARBA00022630"/>
    </source>
</evidence>
<feature type="domain" description="Globin" evidence="25">
    <location>
        <begin position="1"/>
        <end position="138"/>
    </location>
</feature>
<evidence type="ECO:0000259" key="25">
    <source>
        <dbReference type="PROSITE" id="PS01033"/>
    </source>
</evidence>
<evidence type="ECO:0000256" key="7">
    <source>
        <dbReference type="ARBA" id="ARBA00022448"/>
    </source>
</evidence>
<evidence type="ECO:0000313" key="27">
    <source>
        <dbReference type="EMBL" id="GGI54022.1"/>
    </source>
</evidence>
<dbReference type="GO" id="GO:0046872">
    <property type="term" value="F:metal ion binding"/>
    <property type="evidence" value="ECO:0007669"/>
    <property type="project" value="UniProtKB-KW"/>
</dbReference>
<keyword evidence="7 24" id="KW-0813">Transport</keyword>
<keyword evidence="8" id="KW-0216">Detoxification</keyword>
<keyword evidence="12" id="KW-0479">Metal-binding</keyword>
<comment type="similarity">
    <text evidence="4">Belongs to the globin family. Two-domain flavohemoproteins subfamily.</text>
</comment>
<organism evidence="27 28">
    <name type="scientific">Oxalicibacterium solurbis</name>
    <dbReference type="NCBI Taxonomy" id="69280"/>
    <lineage>
        <taxon>Bacteria</taxon>
        <taxon>Pseudomonadati</taxon>
        <taxon>Pseudomonadota</taxon>
        <taxon>Betaproteobacteria</taxon>
        <taxon>Burkholderiales</taxon>
        <taxon>Oxalobacteraceae</taxon>
        <taxon>Oxalicibacterium</taxon>
    </lineage>
</organism>
<evidence type="ECO:0000256" key="24">
    <source>
        <dbReference type="RuleBase" id="RU000356"/>
    </source>
</evidence>
<dbReference type="FunFam" id="1.10.490.10:FF:000003">
    <property type="entry name" value="Flavohemoprotein"/>
    <property type="match status" value="1"/>
</dbReference>
<comment type="cofactor">
    <cofactor evidence="1">
        <name>heme b</name>
        <dbReference type="ChEBI" id="CHEBI:60344"/>
    </cofactor>
</comment>
<evidence type="ECO:0000256" key="9">
    <source>
        <dbReference type="ARBA" id="ARBA00022617"/>
    </source>
</evidence>
<keyword evidence="14" id="KW-0521">NADP</keyword>
<dbReference type="GO" id="GO:0071949">
    <property type="term" value="F:FAD binding"/>
    <property type="evidence" value="ECO:0007669"/>
    <property type="project" value="TreeGrafter"/>
</dbReference>
<dbReference type="AlphaFoldDB" id="A0A8J3AW41"/>
<dbReference type="EC" id="1.14.12.17" evidence="5"/>
<dbReference type="InterPro" id="IPR000971">
    <property type="entry name" value="Globin"/>
</dbReference>
<comment type="similarity">
    <text evidence="3">In the C-terminal section; belongs to the flavoprotein pyridine nucleotide cytochrome reductase family.</text>
</comment>
<dbReference type="InterPro" id="IPR017938">
    <property type="entry name" value="Riboflavin_synthase-like_b-brl"/>
</dbReference>
<comment type="cofactor">
    <cofactor evidence="2">
        <name>FAD</name>
        <dbReference type="ChEBI" id="CHEBI:57692"/>
    </cofactor>
</comment>
<dbReference type="GO" id="GO:0071500">
    <property type="term" value="P:cellular response to nitrosative stress"/>
    <property type="evidence" value="ECO:0007669"/>
    <property type="project" value="TreeGrafter"/>
</dbReference>
<dbReference type="PROSITE" id="PS01033">
    <property type="entry name" value="GLOBIN"/>
    <property type="match status" value="1"/>
</dbReference>
<accession>A0A8J3AW41</accession>
<dbReference type="GO" id="GO:0005344">
    <property type="term" value="F:oxygen carrier activity"/>
    <property type="evidence" value="ECO:0007669"/>
    <property type="project" value="UniProtKB-KW"/>
</dbReference>
<keyword evidence="15" id="KW-0560">Oxidoreductase</keyword>
<evidence type="ECO:0000256" key="1">
    <source>
        <dbReference type="ARBA" id="ARBA00001970"/>
    </source>
</evidence>
<evidence type="ECO:0000256" key="12">
    <source>
        <dbReference type="ARBA" id="ARBA00022723"/>
    </source>
</evidence>
<evidence type="ECO:0000256" key="4">
    <source>
        <dbReference type="ARBA" id="ARBA00008414"/>
    </source>
</evidence>
<evidence type="ECO:0000256" key="15">
    <source>
        <dbReference type="ARBA" id="ARBA00023002"/>
    </source>
</evidence>